<feature type="compositionally biased region" description="Acidic residues" evidence="1">
    <location>
        <begin position="147"/>
        <end position="161"/>
    </location>
</feature>
<feature type="region of interest" description="Disordered" evidence="1">
    <location>
        <begin position="1"/>
        <end position="60"/>
    </location>
</feature>
<feature type="compositionally biased region" description="Basic and acidic residues" evidence="1">
    <location>
        <begin position="22"/>
        <end position="34"/>
    </location>
</feature>
<evidence type="ECO:0000313" key="2">
    <source>
        <dbReference type="EMBL" id="QDY52158.1"/>
    </source>
</evidence>
<organism evidence="2">
    <name type="scientific">Mimiviridae sp. ChoanoV1</name>
    <dbReference type="NCBI Taxonomy" id="2596887"/>
    <lineage>
        <taxon>Viruses</taxon>
        <taxon>Varidnaviria</taxon>
        <taxon>Bamfordvirae</taxon>
        <taxon>Nucleocytoviricota</taxon>
        <taxon>Megaviricetes</taxon>
        <taxon>Imitervirales</taxon>
        <taxon>Schizomimiviridae</taxon>
    </lineage>
</organism>
<proteinExistence type="predicted"/>
<dbReference type="EMBL" id="MK250088">
    <property type="protein sequence ID" value="QDY52158.1"/>
    <property type="molecule type" value="Genomic_DNA"/>
</dbReference>
<evidence type="ECO:0008006" key="3">
    <source>
        <dbReference type="Google" id="ProtNLM"/>
    </source>
</evidence>
<sequence>MNHKEENISMEVKVPKKRGRKPKNENNKILEPKIPKKRGRKPKVKTEEEIKKVPKKRGRKPHSLINTETKVIQENKYLKDNVLHLKIDTENLDENNLMNNICTYNPEIKNPEPYENNDNLFKRINLPIENTLKIEDDNNISSNNDNNDNDNSDDFNLENDNYDEKNNNLNLNKNIQKKYCKVSLKKNKTKSLMVYYNEYNKRREWPKTSDIKCFWCCHNFDCIPCAIPTKYQNNNFYVFGNFCSKECAASYNFEMNDNNVWERYSLLNHLYSILTDNKDLKIKLAPSRLCLSIFGGNLSIEEFRSCNEDYSLNYKVVFPPMISVIPSVEEIKKDVLKNNKPIYIPIDKERIMKVNNDLRLKRKKPITNKNTLENCMKLTYN</sequence>
<feature type="region of interest" description="Disordered" evidence="1">
    <location>
        <begin position="136"/>
        <end position="168"/>
    </location>
</feature>
<evidence type="ECO:0000256" key="1">
    <source>
        <dbReference type="SAM" id="MobiDB-lite"/>
    </source>
</evidence>
<protein>
    <recommendedName>
        <fullName evidence="3">MYM-type domain-containing protein</fullName>
    </recommendedName>
</protein>
<name>A0A5B8IFG3_9VIRU</name>
<reference evidence="2" key="1">
    <citation type="submission" date="2018-11" db="EMBL/GenBank/DDBJ databases">
        <title>A distinct lineage of giant viruses engineers rhodopsin photosystems in predatory marine eukaryotes.</title>
        <authorList>
            <person name="Needham D.M."/>
            <person name="Yoshizawa S."/>
            <person name="Hosaka T."/>
            <person name="Poirier C."/>
            <person name="Choi C.-J."/>
            <person name="Hehenberger E."/>
            <person name="Irwin N.A.T."/>
            <person name="Wilken S."/>
            <person name="Yung C.-M."/>
            <person name="Bachy C."/>
            <person name="Kurihara R."/>
            <person name="Nakajima Y."/>
            <person name="Kojima K."/>
            <person name="Kimura-Someya T."/>
            <person name="Leonard G."/>
            <person name="Malmstrom R.R."/>
            <person name="Mende D."/>
            <person name="Olson D.K."/>
            <person name="Sudo Y."/>
            <person name="Sudek S."/>
            <person name="Richards T.A."/>
            <person name="DeLong E.F."/>
            <person name="Keeling P.J."/>
            <person name="Santoro A.E."/>
            <person name="Shirouzu M."/>
            <person name="Iwasaki W."/>
            <person name="Worden A.Z."/>
        </authorList>
    </citation>
    <scope>NUCLEOTIDE SEQUENCE</scope>
</reference>
<accession>A0A5B8IFG3</accession>
<gene>
    <name evidence="2" type="ORF">4_38</name>
</gene>